<dbReference type="KEGG" id="elut:CKA38_00350"/>
<dbReference type="EMBL" id="CP023004">
    <property type="protein sequence ID" value="AWI10424.1"/>
    <property type="molecule type" value="Genomic_DNA"/>
</dbReference>
<dbReference type="OrthoDB" id="9806869at2"/>
<dbReference type="Proteomes" id="UP000244896">
    <property type="component" value="Chromosome"/>
</dbReference>
<name>A0A2U8E753_9BACT</name>
<protein>
    <submittedName>
        <fullName evidence="1">GxxExxY protein</fullName>
    </submittedName>
</protein>
<evidence type="ECO:0000313" key="2">
    <source>
        <dbReference type="Proteomes" id="UP000244896"/>
    </source>
</evidence>
<dbReference type="NCBIfam" id="TIGR04256">
    <property type="entry name" value="GxxExxY"/>
    <property type="match status" value="1"/>
</dbReference>
<reference evidence="1 2" key="1">
    <citation type="journal article" date="2018" name="Syst. Appl. Microbiol.">
        <title>Ereboglobus luteus gen. nov. sp. nov. from cockroach guts, and new insights into the oxygen relationship of the genera Opitutus and Didymococcus (Verrucomicrobia: Opitutaceae).</title>
        <authorList>
            <person name="Tegtmeier D."/>
            <person name="Belitz A."/>
            <person name="Radek R."/>
            <person name="Heimerl T."/>
            <person name="Brune A."/>
        </authorList>
    </citation>
    <scope>NUCLEOTIDE SEQUENCE [LARGE SCALE GENOMIC DNA]</scope>
    <source>
        <strain evidence="1 2">Ho45</strain>
    </source>
</reference>
<sequence length="131" mass="14169">MGETPSYDLAGQIIGLAMKVHSTLGGGFLESVYQNALAFELTRAGMAFQTSVPLKVKYEGAIVGEFEADMLIANTLIIENKAVQTLAVAHEVQLVNYLTATGINEGLLLNFGAEKLQFKKKFRTYRAAGPN</sequence>
<gene>
    <name evidence="1" type="ORF">CKA38_00350</name>
</gene>
<evidence type="ECO:0000313" key="1">
    <source>
        <dbReference type="EMBL" id="AWI10424.1"/>
    </source>
</evidence>
<dbReference type="Pfam" id="PF13366">
    <property type="entry name" value="PDDEXK_3"/>
    <property type="match status" value="1"/>
</dbReference>
<keyword evidence="2" id="KW-1185">Reference proteome</keyword>
<dbReference type="InterPro" id="IPR026350">
    <property type="entry name" value="GxxExxY"/>
</dbReference>
<proteinExistence type="predicted"/>
<dbReference type="AlphaFoldDB" id="A0A2U8E753"/>
<organism evidence="1 2">
    <name type="scientific">Ereboglobus luteus</name>
    <dbReference type="NCBI Taxonomy" id="1796921"/>
    <lineage>
        <taxon>Bacteria</taxon>
        <taxon>Pseudomonadati</taxon>
        <taxon>Verrucomicrobiota</taxon>
        <taxon>Opitutia</taxon>
        <taxon>Opitutales</taxon>
        <taxon>Opitutaceae</taxon>
        <taxon>Ereboglobus</taxon>
    </lineage>
</organism>
<accession>A0A2U8E753</accession>
<dbReference type="RefSeq" id="WP_108826325.1">
    <property type="nucleotide sequence ID" value="NZ_CP023004.1"/>
</dbReference>